<dbReference type="InterPro" id="IPR008991">
    <property type="entry name" value="Translation_prot_SH3-like_sf"/>
</dbReference>
<dbReference type="FunFam" id="2.30.30.30:FF:000004">
    <property type="entry name" value="50S ribosomal protein L24"/>
    <property type="match status" value="1"/>
</dbReference>
<dbReference type="GO" id="GO:0003735">
    <property type="term" value="F:structural constituent of ribosome"/>
    <property type="evidence" value="ECO:0007669"/>
    <property type="project" value="InterPro"/>
</dbReference>
<evidence type="ECO:0000256" key="11">
    <source>
        <dbReference type="RuleBase" id="RU003477"/>
    </source>
</evidence>
<evidence type="ECO:0000256" key="5">
    <source>
        <dbReference type="ARBA" id="ARBA00022884"/>
    </source>
</evidence>
<dbReference type="Pfam" id="PF00467">
    <property type="entry name" value="KOW"/>
    <property type="match status" value="1"/>
</dbReference>
<evidence type="ECO:0000313" key="13">
    <source>
        <dbReference type="EMBL" id="KUK37230.1"/>
    </source>
</evidence>
<dbReference type="OMA" id="HISNLML"/>
<evidence type="ECO:0000259" key="12">
    <source>
        <dbReference type="SMART" id="SM00739"/>
    </source>
</evidence>
<dbReference type="GO" id="GO:0006412">
    <property type="term" value="P:translation"/>
    <property type="evidence" value="ECO:0007669"/>
    <property type="project" value="UniProtKB-UniRule"/>
</dbReference>
<keyword evidence="5 10" id="KW-0694">RNA-binding</keyword>
<evidence type="ECO:0000256" key="10">
    <source>
        <dbReference type="HAMAP-Rule" id="MF_01326"/>
    </source>
</evidence>
<dbReference type="Pfam" id="PF17136">
    <property type="entry name" value="ribosomal_L24"/>
    <property type="match status" value="1"/>
</dbReference>
<dbReference type="SMART" id="SM00739">
    <property type="entry name" value="KOW"/>
    <property type="match status" value="1"/>
</dbReference>
<organism evidence="13 14">
    <name type="scientific">Thermacetogenium phaeum</name>
    <dbReference type="NCBI Taxonomy" id="85874"/>
    <lineage>
        <taxon>Bacteria</taxon>
        <taxon>Bacillati</taxon>
        <taxon>Bacillota</taxon>
        <taxon>Clostridia</taxon>
        <taxon>Thermoanaerobacterales</taxon>
        <taxon>Thermoanaerobacteraceae</taxon>
        <taxon>Thermacetogenium</taxon>
    </lineage>
</organism>
<dbReference type="InterPro" id="IPR005824">
    <property type="entry name" value="KOW"/>
</dbReference>
<protein>
    <recommendedName>
        <fullName evidence="8 10">Large ribosomal subunit protein uL24</fullName>
    </recommendedName>
</protein>
<dbReference type="CDD" id="cd06089">
    <property type="entry name" value="KOW_RPL26"/>
    <property type="match status" value="1"/>
</dbReference>
<evidence type="ECO:0000256" key="9">
    <source>
        <dbReference type="ARBA" id="ARBA00058688"/>
    </source>
</evidence>
<dbReference type="InterPro" id="IPR003256">
    <property type="entry name" value="Ribosomal_uL24"/>
</dbReference>
<evidence type="ECO:0000256" key="4">
    <source>
        <dbReference type="ARBA" id="ARBA00022730"/>
    </source>
</evidence>
<proteinExistence type="inferred from homology"/>
<dbReference type="InterPro" id="IPR014722">
    <property type="entry name" value="Rib_uL2_dom2"/>
</dbReference>
<evidence type="ECO:0000256" key="8">
    <source>
        <dbReference type="ARBA" id="ARBA00035206"/>
    </source>
</evidence>
<dbReference type="GO" id="GO:0019843">
    <property type="term" value="F:rRNA binding"/>
    <property type="evidence" value="ECO:0007669"/>
    <property type="project" value="UniProtKB-UniRule"/>
</dbReference>
<keyword evidence="6 10" id="KW-0689">Ribosomal protein</keyword>
<dbReference type="PATRIC" id="fig|85874.4.peg.880"/>
<sequence>MSQVKLHVRKGDTVYILTGKDAGKRGKVLQAIPSRRKVIVEGVNVVKKHTRPTKALPQGGIVEKEAPIDSSNVMLVCTKCDKPTRVAKKLVDDRYYRACKRCGEIIDK</sequence>
<evidence type="ECO:0000256" key="7">
    <source>
        <dbReference type="ARBA" id="ARBA00023274"/>
    </source>
</evidence>
<dbReference type="InterPro" id="IPR041988">
    <property type="entry name" value="Ribosomal_uL24_KOW"/>
</dbReference>
<dbReference type="EMBL" id="LGFO01000004">
    <property type="protein sequence ID" value="KUK37230.1"/>
    <property type="molecule type" value="Genomic_DNA"/>
</dbReference>
<evidence type="ECO:0000256" key="2">
    <source>
        <dbReference type="ARBA" id="ARBA00010618"/>
    </source>
</evidence>
<comment type="subunit">
    <text evidence="3 10">Part of the 50S ribosomal subunit.</text>
</comment>
<dbReference type="InterPro" id="IPR057264">
    <property type="entry name" value="Ribosomal_uL24_C"/>
</dbReference>
<keyword evidence="4 10" id="KW-0699">rRNA-binding</keyword>
<dbReference type="PROSITE" id="PS01108">
    <property type="entry name" value="RIBOSOMAL_L24"/>
    <property type="match status" value="1"/>
</dbReference>
<dbReference type="NCBIfam" id="TIGR01079">
    <property type="entry name" value="rplX_bact"/>
    <property type="match status" value="1"/>
</dbReference>
<feature type="domain" description="KOW" evidence="12">
    <location>
        <begin position="7"/>
        <end position="34"/>
    </location>
</feature>
<evidence type="ECO:0000313" key="14">
    <source>
        <dbReference type="Proteomes" id="UP000053326"/>
    </source>
</evidence>
<comment type="caution">
    <text evidence="13">The sequence shown here is derived from an EMBL/GenBank/DDBJ whole genome shotgun (WGS) entry which is preliminary data.</text>
</comment>
<gene>
    <name evidence="10" type="primary">rplX</name>
    <name evidence="13" type="ORF">XD66_0081</name>
</gene>
<comment type="similarity">
    <text evidence="2 10 11">Belongs to the universal ribosomal protein uL24 family.</text>
</comment>
<accession>A0A101FHM9</accession>
<evidence type="ECO:0000256" key="3">
    <source>
        <dbReference type="ARBA" id="ARBA00011838"/>
    </source>
</evidence>
<dbReference type="HAMAP" id="MF_01326_B">
    <property type="entry name" value="Ribosomal_uL24_B"/>
    <property type="match status" value="1"/>
</dbReference>
<dbReference type="InterPro" id="IPR005825">
    <property type="entry name" value="Ribosomal_uL24_CS"/>
</dbReference>
<dbReference type="SUPFAM" id="SSF50104">
    <property type="entry name" value="Translation proteins SH3-like domain"/>
    <property type="match status" value="1"/>
</dbReference>
<comment type="function">
    <text evidence="1 10">One of two assembly initiator proteins, it binds directly to the 5'-end of the 23S rRNA, where it nucleates assembly of the 50S subunit.</text>
</comment>
<dbReference type="GO" id="GO:1990904">
    <property type="term" value="C:ribonucleoprotein complex"/>
    <property type="evidence" value="ECO:0007669"/>
    <property type="project" value="UniProtKB-KW"/>
</dbReference>
<dbReference type="GO" id="GO:0005840">
    <property type="term" value="C:ribosome"/>
    <property type="evidence" value="ECO:0007669"/>
    <property type="project" value="UniProtKB-KW"/>
</dbReference>
<name>A0A101FHM9_9THEO</name>
<dbReference type="AlphaFoldDB" id="A0A101FHM9"/>
<comment type="function">
    <text evidence="9 10">One of the proteins that surrounds the polypeptide exit tunnel on the outside of the subunit.</text>
</comment>
<keyword evidence="7 10" id="KW-0687">Ribonucleoprotein</keyword>
<dbReference type="PANTHER" id="PTHR12903">
    <property type="entry name" value="MITOCHONDRIAL RIBOSOMAL PROTEIN L24"/>
    <property type="match status" value="1"/>
</dbReference>
<reference evidence="14" key="1">
    <citation type="journal article" date="2015" name="MBio">
        <title>Genome-Resolved Metagenomic Analysis Reveals Roles for Candidate Phyla and Other Microbial Community Members in Biogeochemical Transformations in Oil Reservoirs.</title>
        <authorList>
            <person name="Hu P."/>
            <person name="Tom L."/>
            <person name="Singh A."/>
            <person name="Thomas B.C."/>
            <person name="Baker B.J."/>
            <person name="Piceno Y.M."/>
            <person name="Andersen G.L."/>
            <person name="Banfield J.F."/>
        </authorList>
    </citation>
    <scope>NUCLEOTIDE SEQUENCE [LARGE SCALE GENOMIC DNA]</scope>
</reference>
<evidence type="ECO:0000256" key="6">
    <source>
        <dbReference type="ARBA" id="ARBA00022980"/>
    </source>
</evidence>
<evidence type="ECO:0000256" key="1">
    <source>
        <dbReference type="ARBA" id="ARBA00004072"/>
    </source>
</evidence>
<dbReference type="Proteomes" id="UP000053326">
    <property type="component" value="Unassembled WGS sequence"/>
</dbReference>
<dbReference type="Gene3D" id="2.30.30.30">
    <property type="match status" value="1"/>
</dbReference>